<dbReference type="AlphaFoldDB" id="A0A250XEA0"/>
<evidence type="ECO:0000256" key="7">
    <source>
        <dbReference type="ARBA" id="ARBA00022794"/>
    </source>
</evidence>
<evidence type="ECO:0000256" key="3">
    <source>
        <dbReference type="ARBA" id="ARBA00018863"/>
    </source>
</evidence>
<dbReference type="CDD" id="cd00882">
    <property type="entry name" value="Ras_like_GTPase"/>
    <property type="match status" value="1"/>
</dbReference>
<keyword evidence="15" id="KW-1185">Reference proteome</keyword>
<comment type="similarity">
    <text evidence="2">Belongs to the dynein light intermediate chain family.</text>
</comment>
<dbReference type="EMBL" id="BEGY01000065">
    <property type="protein sequence ID" value="GAX81407.1"/>
    <property type="molecule type" value="Genomic_DNA"/>
</dbReference>
<feature type="region of interest" description="Disordered" evidence="13">
    <location>
        <begin position="382"/>
        <end position="408"/>
    </location>
</feature>
<reference evidence="14 15" key="1">
    <citation type="submission" date="2017-08" db="EMBL/GenBank/DDBJ databases">
        <title>Acidophilic green algal genome provides insights into adaptation to an acidic environment.</title>
        <authorList>
            <person name="Hirooka S."/>
            <person name="Hirose Y."/>
            <person name="Kanesaki Y."/>
            <person name="Higuchi S."/>
            <person name="Fujiwara T."/>
            <person name="Onuma R."/>
            <person name="Era A."/>
            <person name="Ohbayashi R."/>
            <person name="Uzuka A."/>
            <person name="Nozaki H."/>
            <person name="Yoshikawa H."/>
            <person name="Miyagishima S.Y."/>
        </authorList>
    </citation>
    <scope>NUCLEOTIDE SEQUENCE [LARGE SCALE GENOMIC DNA]</scope>
    <source>
        <strain evidence="14 15">NIES-2499</strain>
    </source>
</reference>
<dbReference type="GO" id="GO:0005868">
    <property type="term" value="C:cytoplasmic dynein complex"/>
    <property type="evidence" value="ECO:0007669"/>
    <property type="project" value="InterPro"/>
</dbReference>
<dbReference type="PANTHER" id="PTHR13236:SF0">
    <property type="entry name" value="CYTOPLASMIC DYNEIN 2 LIGHT INTERMEDIATE CHAIN 1"/>
    <property type="match status" value="1"/>
</dbReference>
<evidence type="ECO:0000256" key="5">
    <source>
        <dbReference type="ARBA" id="ARBA00022490"/>
    </source>
</evidence>
<evidence type="ECO:0000256" key="13">
    <source>
        <dbReference type="SAM" id="MobiDB-lite"/>
    </source>
</evidence>
<dbReference type="GO" id="GO:0005874">
    <property type="term" value="C:microtubule"/>
    <property type="evidence" value="ECO:0007669"/>
    <property type="project" value="UniProtKB-KW"/>
</dbReference>
<dbReference type="GO" id="GO:0005930">
    <property type="term" value="C:axoneme"/>
    <property type="evidence" value="ECO:0007669"/>
    <property type="project" value="TreeGrafter"/>
</dbReference>
<keyword evidence="6" id="KW-0493">Microtubule</keyword>
<accession>A0A250XEA0</accession>
<dbReference type="PANTHER" id="PTHR13236">
    <property type="entry name" value="DYNEIN 2 LIGHT INTERMEDIATE CHAIN, ISOFORM 2"/>
    <property type="match status" value="1"/>
</dbReference>
<keyword evidence="10" id="KW-0505">Motor protein</keyword>
<evidence type="ECO:0000256" key="2">
    <source>
        <dbReference type="ARBA" id="ARBA00006831"/>
    </source>
</evidence>
<evidence type="ECO:0000313" key="15">
    <source>
        <dbReference type="Proteomes" id="UP000232323"/>
    </source>
</evidence>
<dbReference type="Proteomes" id="UP000232323">
    <property type="component" value="Unassembled WGS sequence"/>
</dbReference>
<dbReference type="Pfam" id="PF08477">
    <property type="entry name" value="Roc"/>
    <property type="match status" value="1"/>
</dbReference>
<dbReference type="GO" id="GO:0036064">
    <property type="term" value="C:ciliary basal body"/>
    <property type="evidence" value="ECO:0007669"/>
    <property type="project" value="TreeGrafter"/>
</dbReference>
<keyword evidence="12" id="KW-0966">Cell projection</keyword>
<comment type="subcellular location">
    <subcellularLocation>
        <location evidence="1">Cytoplasm</location>
        <location evidence="1">Cytoskeleton</location>
        <location evidence="1">Cilium basal body</location>
    </subcellularLocation>
</comment>
<feature type="compositionally biased region" description="Low complexity" evidence="13">
    <location>
        <begin position="441"/>
        <end position="454"/>
    </location>
</feature>
<organism evidence="14 15">
    <name type="scientific">Chlamydomonas eustigma</name>
    <dbReference type="NCBI Taxonomy" id="1157962"/>
    <lineage>
        <taxon>Eukaryota</taxon>
        <taxon>Viridiplantae</taxon>
        <taxon>Chlorophyta</taxon>
        <taxon>core chlorophytes</taxon>
        <taxon>Chlorophyceae</taxon>
        <taxon>CS clade</taxon>
        <taxon>Chlamydomonadales</taxon>
        <taxon>Chlamydomonadaceae</taxon>
        <taxon>Chlamydomonas</taxon>
    </lineage>
</organism>
<dbReference type="GO" id="GO:0035721">
    <property type="term" value="P:intraciliary retrograde transport"/>
    <property type="evidence" value="ECO:0007669"/>
    <property type="project" value="InterPro"/>
</dbReference>
<evidence type="ECO:0000256" key="12">
    <source>
        <dbReference type="ARBA" id="ARBA00023273"/>
    </source>
</evidence>
<proteinExistence type="inferred from homology"/>
<evidence type="ECO:0000256" key="8">
    <source>
        <dbReference type="ARBA" id="ARBA00023017"/>
    </source>
</evidence>
<feature type="region of interest" description="Disordered" evidence="13">
    <location>
        <begin position="430"/>
        <end position="454"/>
    </location>
</feature>
<keyword evidence="7" id="KW-0970">Cilium biogenesis/degradation</keyword>
<evidence type="ECO:0000256" key="9">
    <source>
        <dbReference type="ARBA" id="ARBA00023069"/>
    </source>
</evidence>
<keyword evidence="8" id="KW-0243">Dynein</keyword>
<evidence type="ECO:0000256" key="6">
    <source>
        <dbReference type="ARBA" id="ARBA00022701"/>
    </source>
</evidence>
<keyword evidence="4" id="KW-0217">Developmental protein</keyword>
<dbReference type="Gene3D" id="3.40.50.300">
    <property type="entry name" value="P-loop containing nucleotide triphosphate hydrolases"/>
    <property type="match status" value="1"/>
</dbReference>
<evidence type="ECO:0000256" key="10">
    <source>
        <dbReference type="ARBA" id="ARBA00023175"/>
    </source>
</evidence>
<sequence>MQSSIRTPGCIWAKLIEQNNEKARKPESKGDAYVFFVGPRNSGKSTLINRFLYPNRLEIPKPSEGLEYTYARKPSSYDHERKDLAHIWEVGGSQEFAEEISKGDQMFLTAKQLSTAVVVVVIDLSDPSSVLSTALYWIDQVKKRLGSAYEKFAKRGFDLPEKLKDRAKNKLFGKEHRDKDLVYHSGISLVLAATKYDMLSEMDPEMKKVVARTLRFLAHANGAHLMYMSNLHANAEGRSSSQDKTCLDSFTKLMNHLIFTGLDKKPTLKTPQLDHQLPLMILAGSDKFSDIGRPKGAVDDNVAAGLQEWCELYEKMFPPKDTSSTAASKKKSSKLIIDDQFKDEEIDSIKERKMSELEVFRKDQEIAKEVARKHLLMAKAQAQASNKETGTNGVGTKSNNAGPKASSGKVAVPALGATNGVTANKVVNSSAISGQKTASVKPKTQAAPTAAAFS</sequence>
<evidence type="ECO:0000256" key="1">
    <source>
        <dbReference type="ARBA" id="ARBA00004120"/>
    </source>
</evidence>
<comment type="caution">
    <text evidence="14">The sequence shown here is derived from an EMBL/GenBank/DDBJ whole genome shotgun (WGS) entry which is preliminary data.</text>
</comment>
<keyword evidence="9" id="KW-0969">Cilium</keyword>
<keyword evidence="11" id="KW-0206">Cytoskeleton</keyword>
<keyword evidence="5" id="KW-0963">Cytoplasm</keyword>
<name>A0A250XEA0_9CHLO</name>
<dbReference type="OrthoDB" id="10263060at2759"/>
<dbReference type="GO" id="GO:0045504">
    <property type="term" value="F:dynein heavy chain binding"/>
    <property type="evidence" value="ECO:0007669"/>
    <property type="project" value="TreeGrafter"/>
</dbReference>
<gene>
    <name evidence="14" type="ORF">CEUSTIGMA_g8837.t1</name>
</gene>
<dbReference type="SUPFAM" id="SSF52540">
    <property type="entry name" value="P-loop containing nucleoside triphosphate hydrolases"/>
    <property type="match status" value="1"/>
</dbReference>
<evidence type="ECO:0000256" key="11">
    <source>
        <dbReference type="ARBA" id="ARBA00023212"/>
    </source>
</evidence>
<dbReference type="STRING" id="1157962.A0A250XEA0"/>
<feature type="compositionally biased region" description="Polar residues" evidence="13">
    <location>
        <begin position="382"/>
        <end position="401"/>
    </location>
</feature>
<evidence type="ECO:0000256" key="4">
    <source>
        <dbReference type="ARBA" id="ARBA00022473"/>
    </source>
</evidence>
<protein>
    <recommendedName>
        <fullName evidence="3">Cytoplasmic dynein 2 light intermediate chain 1</fullName>
    </recommendedName>
</protein>
<dbReference type="GO" id="GO:0035735">
    <property type="term" value="P:intraciliary transport involved in cilium assembly"/>
    <property type="evidence" value="ECO:0007669"/>
    <property type="project" value="InterPro"/>
</dbReference>
<dbReference type="InterPro" id="IPR027417">
    <property type="entry name" value="P-loop_NTPase"/>
</dbReference>
<dbReference type="InterPro" id="IPR040045">
    <property type="entry name" value="DYNC2LI1"/>
</dbReference>
<evidence type="ECO:0000313" key="14">
    <source>
        <dbReference type="EMBL" id="GAX81407.1"/>
    </source>
</evidence>